<dbReference type="Proteomes" id="UP000219020">
    <property type="component" value="Unassembled WGS sequence"/>
</dbReference>
<name>A0A2A5SZH8_9GAMM</name>
<accession>A0A2A5SZH8</accession>
<comment type="caution">
    <text evidence="1">The sequence shown here is derived from an EMBL/GenBank/DDBJ whole genome shotgun (WGS) entry which is preliminary data.</text>
</comment>
<keyword evidence="2" id="KW-1185">Reference proteome</keyword>
<reference evidence="2" key="1">
    <citation type="submission" date="2017-04" db="EMBL/GenBank/DDBJ databases">
        <title>Genome evolution of the luminous symbionts of deep sea anglerfish.</title>
        <authorList>
            <person name="Hendry T.A."/>
        </authorList>
    </citation>
    <scope>NUCLEOTIDE SEQUENCE [LARGE SCALE GENOMIC DNA]</scope>
</reference>
<protein>
    <recommendedName>
        <fullName evidence="3">Iron-containing redox enzyme family protein</fullName>
    </recommendedName>
</protein>
<evidence type="ECO:0000313" key="1">
    <source>
        <dbReference type="EMBL" id="PCS21305.1"/>
    </source>
</evidence>
<dbReference type="AlphaFoldDB" id="A0A2A5SZH8"/>
<organism evidence="1 2">
    <name type="scientific">Candidatus Enterovibrio escicola</name>
    <dbReference type="NCBI Taxonomy" id="1927127"/>
    <lineage>
        <taxon>Bacteria</taxon>
        <taxon>Pseudomonadati</taxon>
        <taxon>Pseudomonadota</taxon>
        <taxon>Gammaproteobacteria</taxon>
        <taxon>Vibrionales</taxon>
        <taxon>Vibrionaceae</taxon>
        <taxon>Enterovibrio</taxon>
    </lineage>
</organism>
<proteinExistence type="predicted"/>
<sequence length="182" mass="21137">MYMVHFNKHKLFELVRASTLNEKTYEHMTLSHLEEELGHNRQFKANRDDFGEVFDPVLEVASNWFISQMYTATELKKVALVHLGVATSAVFFYKHIKPVLADSPTKEYFDLHSVLDDEHVRMGYDFIANADLDEGRTLFGIQNKGWTMLMTVMSRIADLTFYANNITNKSKTQQEHHDEVMA</sequence>
<gene>
    <name evidence="1" type="ORF">BTN49_3195</name>
</gene>
<evidence type="ECO:0008006" key="3">
    <source>
        <dbReference type="Google" id="ProtNLM"/>
    </source>
</evidence>
<dbReference type="RefSeq" id="WP_097357365.1">
    <property type="nucleotide sequence ID" value="NZ_CAWNJE010000016.1"/>
</dbReference>
<evidence type="ECO:0000313" key="2">
    <source>
        <dbReference type="Proteomes" id="UP000219020"/>
    </source>
</evidence>
<dbReference type="EMBL" id="NBYY01000036">
    <property type="protein sequence ID" value="PCS21305.1"/>
    <property type="molecule type" value="Genomic_DNA"/>
</dbReference>